<evidence type="ECO:0000256" key="1">
    <source>
        <dbReference type="SAM" id="Phobius"/>
    </source>
</evidence>
<evidence type="ECO:0000259" key="2">
    <source>
        <dbReference type="Pfam" id="PF00535"/>
    </source>
</evidence>
<dbReference type="EMBL" id="JFKC01000031">
    <property type="protein sequence ID" value="OSQ44337.1"/>
    <property type="molecule type" value="Genomic_DNA"/>
</dbReference>
<dbReference type="AlphaFoldDB" id="A0A1X4NCA3"/>
<keyword evidence="1" id="KW-0472">Membrane</keyword>
<dbReference type="CDD" id="cd04179">
    <property type="entry name" value="DPM_DPG-synthase_like"/>
    <property type="match status" value="1"/>
</dbReference>
<name>A0A1X4NCA3_9RHOB</name>
<dbReference type="InterPro" id="IPR001173">
    <property type="entry name" value="Glyco_trans_2-like"/>
</dbReference>
<dbReference type="Proteomes" id="UP000193926">
    <property type="component" value="Unassembled WGS sequence"/>
</dbReference>
<sequence>MKLIIQIPCFNEAETLPQTLAALPREVQGFDQVEWLVIDDGSTDGTTDVAHAQGVDHVVRLDHNSGLAKAFMTGLEESLKRGADVIVNTDADNQYRADAIPALTKPVVEGHAHIVIGSRPIPQIAHFSFWKRVLQKTGSKVVRLAAGIEVPDAPSGFRAFHREAAMQLYVFNRYTYTLETIIQAGRLNIPLVWVPVEVNAPTRPSRLVRNSTDYIFKSALTILRIFILYRPFRFFALCAFLVSFPGLVAYTRFLIFWLMGEGSGKIQSLIIGGGFIVSGMILFIGGILADMIAANRMLLAEIRFRQLRRDLELKKPKGT</sequence>
<keyword evidence="3" id="KW-0808">Transferase</keyword>
<feature type="domain" description="Glycosyltransferase 2-like" evidence="2">
    <location>
        <begin position="7"/>
        <end position="167"/>
    </location>
</feature>
<organism evidence="3 4">
    <name type="scientific">Marivita geojedonensis</name>
    <dbReference type="NCBI Taxonomy" id="1123756"/>
    <lineage>
        <taxon>Bacteria</taxon>
        <taxon>Pseudomonadati</taxon>
        <taxon>Pseudomonadota</taxon>
        <taxon>Alphaproteobacteria</taxon>
        <taxon>Rhodobacterales</taxon>
        <taxon>Roseobacteraceae</taxon>
        <taxon>Marivita</taxon>
    </lineage>
</organism>
<evidence type="ECO:0000313" key="4">
    <source>
        <dbReference type="Proteomes" id="UP000193926"/>
    </source>
</evidence>
<dbReference type="SUPFAM" id="SSF53448">
    <property type="entry name" value="Nucleotide-diphospho-sugar transferases"/>
    <property type="match status" value="1"/>
</dbReference>
<dbReference type="Pfam" id="PF00535">
    <property type="entry name" value="Glycos_transf_2"/>
    <property type="match status" value="1"/>
</dbReference>
<keyword evidence="4" id="KW-1185">Reference proteome</keyword>
<dbReference type="RefSeq" id="WP_085641372.1">
    <property type="nucleotide sequence ID" value="NZ_JFKC01000031.1"/>
</dbReference>
<dbReference type="InterPro" id="IPR029044">
    <property type="entry name" value="Nucleotide-diphossugar_trans"/>
</dbReference>
<keyword evidence="1" id="KW-0812">Transmembrane</keyword>
<dbReference type="STRING" id="1123756.MGEO_19195"/>
<feature type="transmembrane region" description="Helical" evidence="1">
    <location>
        <begin position="266"/>
        <end position="289"/>
    </location>
</feature>
<dbReference type="OrthoDB" id="7527830at2"/>
<proteinExistence type="predicted"/>
<comment type="caution">
    <text evidence="3">The sequence shown here is derived from an EMBL/GenBank/DDBJ whole genome shotgun (WGS) entry which is preliminary data.</text>
</comment>
<dbReference type="InterPro" id="IPR050256">
    <property type="entry name" value="Glycosyltransferase_2"/>
</dbReference>
<reference evidence="3 4" key="1">
    <citation type="submission" date="2014-03" db="EMBL/GenBank/DDBJ databases">
        <title>The draft genome sequence of Marivita geojedonensis KCTC 23882.</title>
        <authorList>
            <person name="Lai Q."/>
            <person name="Shao Z."/>
        </authorList>
    </citation>
    <scope>NUCLEOTIDE SEQUENCE [LARGE SCALE GENOMIC DNA]</scope>
    <source>
        <strain evidence="3 4">DPG-138</strain>
    </source>
</reference>
<evidence type="ECO:0000313" key="3">
    <source>
        <dbReference type="EMBL" id="OSQ44337.1"/>
    </source>
</evidence>
<protein>
    <submittedName>
        <fullName evidence="3">Glycosyl transferase</fullName>
    </submittedName>
</protein>
<dbReference type="Gene3D" id="3.90.550.10">
    <property type="entry name" value="Spore Coat Polysaccharide Biosynthesis Protein SpsA, Chain A"/>
    <property type="match status" value="1"/>
</dbReference>
<dbReference type="GO" id="GO:0016740">
    <property type="term" value="F:transferase activity"/>
    <property type="evidence" value="ECO:0007669"/>
    <property type="project" value="UniProtKB-KW"/>
</dbReference>
<dbReference type="PANTHER" id="PTHR48090:SF7">
    <property type="entry name" value="RFBJ PROTEIN"/>
    <property type="match status" value="1"/>
</dbReference>
<feature type="transmembrane region" description="Helical" evidence="1">
    <location>
        <begin position="234"/>
        <end position="260"/>
    </location>
</feature>
<gene>
    <name evidence="3" type="ORF">MGEO_19195</name>
</gene>
<dbReference type="PANTHER" id="PTHR48090">
    <property type="entry name" value="UNDECAPRENYL-PHOSPHATE 4-DEOXY-4-FORMAMIDO-L-ARABINOSE TRANSFERASE-RELATED"/>
    <property type="match status" value="1"/>
</dbReference>
<keyword evidence="1" id="KW-1133">Transmembrane helix</keyword>
<accession>A0A1X4NCA3</accession>